<dbReference type="Pfam" id="PF02482">
    <property type="entry name" value="Ribosomal_S30AE"/>
    <property type="match status" value="1"/>
</dbReference>
<feature type="region of interest" description="Disordered" evidence="1">
    <location>
        <begin position="106"/>
        <end position="126"/>
    </location>
</feature>
<dbReference type="Gene3D" id="3.30.160.100">
    <property type="entry name" value="Ribosome hibernation promotion factor-like"/>
    <property type="match status" value="1"/>
</dbReference>
<feature type="compositionally biased region" description="Basic and acidic residues" evidence="1">
    <location>
        <begin position="106"/>
        <end position="117"/>
    </location>
</feature>
<dbReference type="InterPro" id="IPR036567">
    <property type="entry name" value="RHF-like"/>
</dbReference>
<organism evidence="2 3">
    <name type="scientific">Nocardioides aquiterrae</name>
    <dbReference type="NCBI Taxonomy" id="203799"/>
    <lineage>
        <taxon>Bacteria</taxon>
        <taxon>Bacillati</taxon>
        <taxon>Actinomycetota</taxon>
        <taxon>Actinomycetes</taxon>
        <taxon>Propionibacteriales</taxon>
        <taxon>Nocardioidaceae</taxon>
        <taxon>Nocardioides</taxon>
    </lineage>
</organism>
<evidence type="ECO:0000313" key="2">
    <source>
        <dbReference type="EMBL" id="GAA1129299.1"/>
    </source>
</evidence>
<comment type="caution">
    <text evidence="2">The sequence shown here is derived from an EMBL/GenBank/DDBJ whole genome shotgun (WGS) entry which is preliminary data.</text>
</comment>
<reference evidence="3" key="1">
    <citation type="journal article" date="2019" name="Int. J. Syst. Evol. Microbiol.">
        <title>The Global Catalogue of Microorganisms (GCM) 10K type strain sequencing project: providing services to taxonomists for standard genome sequencing and annotation.</title>
        <authorList>
            <consortium name="The Broad Institute Genomics Platform"/>
            <consortium name="The Broad Institute Genome Sequencing Center for Infectious Disease"/>
            <person name="Wu L."/>
            <person name="Ma J."/>
        </authorList>
    </citation>
    <scope>NUCLEOTIDE SEQUENCE [LARGE SCALE GENOMIC DNA]</scope>
    <source>
        <strain evidence="3">JCM 11813</strain>
    </source>
</reference>
<dbReference type="InterPro" id="IPR003489">
    <property type="entry name" value="RHF/RaiA"/>
</dbReference>
<evidence type="ECO:0000256" key="1">
    <source>
        <dbReference type="SAM" id="MobiDB-lite"/>
    </source>
</evidence>
<dbReference type="SUPFAM" id="SSF69754">
    <property type="entry name" value="Ribosome binding protein Y (YfiA homologue)"/>
    <property type="match status" value="1"/>
</dbReference>
<dbReference type="Proteomes" id="UP001499979">
    <property type="component" value="Unassembled WGS sequence"/>
</dbReference>
<keyword evidence="3" id="KW-1185">Reference proteome</keyword>
<proteinExistence type="predicted"/>
<gene>
    <name evidence="2" type="ORF">GCM10009606_06370</name>
</gene>
<accession>A0ABP4EUX7</accession>
<name>A0ABP4EUX7_9ACTN</name>
<evidence type="ECO:0000313" key="3">
    <source>
        <dbReference type="Proteomes" id="UP001499979"/>
    </source>
</evidence>
<evidence type="ECO:0008006" key="4">
    <source>
        <dbReference type="Google" id="ProtNLM"/>
    </source>
</evidence>
<dbReference type="EMBL" id="BAAAJE010000002">
    <property type="protein sequence ID" value="GAA1129299.1"/>
    <property type="molecule type" value="Genomic_DNA"/>
</dbReference>
<dbReference type="RefSeq" id="WP_343905589.1">
    <property type="nucleotide sequence ID" value="NZ_BAAAJE010000002.1"/>
</dbReference>
<sequence>MSESESPRAESSRTGVLDEVLVLSGGFSEADRPLVRRHLATLETHLSRWDPASVTVEVSVKERGKREQQVTLRAELPGYPPLVARVVDPDLDGALAAAKRELVRQLEDEKTKRDPKGNRQLRAKPR</sequence>
<protein>
    <recommendedName>
        <fullName evidence="4">HPF/RaiA family ribosome-associated protein</fullName>
    </recommendedName>
</protein>